<comment type="caution">
    <text evidence="4">The sequence shown here is derived from an EMBL/GenBank/DDBJ whole genome shotgun (WGS) entry which is preliminary data.</text>
</comment>
<dbReference type="FunFam" id="2.30.30.30:FF:000014">
    <property type="entry name" value="60S ribosomal protein L6"/>
    <property type="match status" value="1"/>
</dbReference>
<dbReference type="EMBL" id="AAQM03000146">
    <property type="protein sequence ID" value="EPR60940.1"/>
    <property type="molecule type" value="Genomic_DNA"/>
</dbReference>
<gene>
    <name evidence="4" type="ORF">TGGT1_313390</name>
</gene>
<dbReference type="GO" id="GO:0022625">
    <property type="term" value="C:cytosolic large ribosomal subunit"/>
    <property type="evidence" value="ECO:0007669"/>
    <property type="project" value="TreeGrafter"/>
</dbReference>
<dbReference type="InterPro" id="IPR000915">
    <property type="entry name" value="60S_ribosomal_eL6"/>
</dbReference>
<dbReference type="PANTHER" id="PTHR10715:SF0">
    <property type="entry name" value="LARGE RIBOSOMAL SUBUNIT PROTEIN EL6"/>
    <property type="match status" value="1"/>
</dbReference>
<evidence type="ECO:0000313" key="5">
    <source>
        <dbReference type="Proteomes" id="UP000005641"/>
    </source>
</evidence>
<dbReference type="Gene3D" id="2.30.30.30">
    <property type="match status" value="1"/>
</dbReference>
<evidence type="ECO:0000313" key="4">
    <source>
        <dbReference type="EMBL" id="EPR60940.1"/>
    </source>
</evidence>
<dbReference type="PANTHER" id="PTHR10715">
    <property type="entry name" value="60S RIBOSOMAL PROTEIN L6"/>
    <property type="match status" value="1"/>
</dbReference>
<dbReference type="Proteomes" id="UP000005641">
    <property type="component" value="Unassembled WGS sequence"/>
</dbReference>
<name>S7UT72_TOXGG</name>
<evidence type="ECO:0000256" key="1">
    <source>
        <dbReference type="ARBA" id="ARBA00010592"/>
    </source>
</evidence>
<keyword evidence="2 4" id="KW-0689">Ribosomal protein</keyword>
<dbReference type="SUPFAM" id="SSF50104">
    <property type="entry name" value="Translation proteins SH3-like domain"/>
    <property type="match status" value="1"/>
</dbReference>
<proteinExistence type="inferred from homology"/>
<accession>S7UT72</accession>
<reference evidence="4 5" key="1">
    <citation type="submission" date="2006-05" db="EMBL/GenBank/DDBJ databases">
        <authorList>
            <person name="Paulsen I."/>
        </authorList>
    </citation>
    <scope>NUCLEOTIDE SEQUENCE [LARGE SCALE GENOMIC DNA]</scope>
    <source>
        <strain evidence="4 5">GT1</strain>
    </source>
</reference>
<dbReference type="InterPro" id="IPR041997">
    <property type="entry name" value="Ribosomal_eL6_KOW"/>
</dbReference>
<comment type="similarity">
    <text evidence="1">Belongs to the eukaryotic ribosomal protein eL6 family.</text>
</comment>
<protein>
    <submittedName>
        <fullName evidence="4">Ribosomal protein RPL6</fullName>
    </submittedName>
</protein>
<keyword evidence="3" id="KW-0687">Ribonucleoprotein</keyword>
<organism evidence="4 5">
    <name type="scientific">Toxoplasma gondii (strain ATCC 50853 / GT1)</name>
    <dbReference type="NCBI Taxonomy" id="507601"/>
    <lineage>
        <taxon>Eukaryota</taxon>
        <taxon>Sar</taxon>
        <taxon>Alveolata</taxon>
        <taxon>Apicomplexa</taxon>
        <taxon>Conoidasida</taxon>
        <taxon>Coccidia</taxon>
        <taxon>Eucoccidiorida</taxon>
        <taxon>Eimeriorina</taxon>
        <taxon>Sarcocystidae</taxon>
        <taxon>Toxoplasma</taxon>
    </lineage>
</organism>
<dbReference type="GO" id="GO:0003723">
    <property type="term" value="F:RNA binding"/>
    <property type="evidence" value="ECO:0007669"/>
    <property type="project" value="TreeGrafter"/>
</dbReference>
<dbReference type="GO" id="GO:0002181">
    <property type="term" value="P:cytoplasmic translation"/>
    <property type="evidence" value="ECO:0007669"/>
    <property type="project" value="TreeGrafter"/>
</dbReference>
<dbReference type="AlphaFoldDB" id="S7UT72"/>
<dbReference type="GO" id="GO:0003735">
    <property type="term" value="F:structural constituent of ribosome"/>
    <property type="evidence" value="ECO:0007669"/>
    <property type="project" value="InterPro"/>
</dbReference>
<dbReference type="GO" id="GO:0000027">
    <property type="term" value="P:ribosomal large subunit assembly"/>
    <property type="evidence" value="ECO:0007669"/>
    <property type="project" value="TreeGrafter"/>
</dbReference>
<evidence type="ECO:0000256" key="3">
    <source>
        <dbReference type="ARBA" id="ARBA00023274"/>
    </source>
</evidence>
<sequence>MKVFVFQLYADACDCMRGCWGFCGLSGRREGRAVWFSRGECREIVKQLWVFFRLLRTVGQKCAFVWIVERLPTSSFFRRPSVLSPRSVACLSLRCISFPHSTRGCEHRVVTGSDLLFVAVSFRFAFPVKMAPTAAALAKKRLRTRKPKRQLYKSPAGAAKRMAKLRSSITPGTVLILLSGGHRGKRVVFLKQLAPSGLLLVTGPFKVNGVPLRRVNQRYVIATTTKVDISGVDVSSIKDEQFGASKKEKFAERKLRKKQDEGMFVQQSDSKAKQALPAQFKQLQDSVDKALLASLSKDKLLTQYLKTRFTLRGNMRPHEMKF</sequence>
<dbReference type="VEuPathDB" id="ToxoDB:TGGT1_313390"/>
<dbReference type="OrthoDB" id="2436667at2759"/>
<dbReference type="CDD" id="cd13156">
    <property type="entry name" value="KOW_RPL6"/>
    <property type="match status" value="1"/>
</dbReference>
<evidence type="ECO:0000256" key="2">
    <source>
        <dbReference type="ARBA" id="ARBA00022980"/>
    </source>
</evidence>
<dbReference type="Pfam" id="PF01159">
    <property type="entry name" value="Ribosomal_L6e"/>
    <property type="match status" value="1"/>
</dbReference>
<dbReference type="InterPro" id="IPR014722">
    <property type="entry name" value="Rib_uL2_dom2"/>
</dbReference>
<reference evidence="4 5" key="2">
    <citation type="submission" date="2013-05" db="EMBL/GenBank/DDBJ databases">
        <authorList>
            <person name="Sibley D."/>
            <person name="Venepally P."/>
            <person name="Karamycheva S."/>
            <person name="Hadjithomas M."/>
            <person name="Khan A."/>
            <person name="Brunk B."/>
            <person name="Roos D."/>
            <person name="Caler E."/>
            <person name="Lorenzi H."/>
        </authorList>
    </citation>
    <scope>NUCLEOTIDE SEQUENCE [LARGE SCALE GENOMIC DNA]</scope>
    <source>
        <strain evidence="4 5">GT1</strain>
    </source>
</reference>
<dbReference type="InterPro" id="IPR008991">
    <property type="entry name" value="Translation_prot_SH3-like_sf"/>
</dbReference>